<evidence type="ECO:0000313" key="7">
    <source>
        <dbReference type="Proteomes" id="UP000014680"/>
    </source>
</evidence>
<dbReference type="PANTHER" id="PTHR45756:SF1">
    <property type="entry name" value="PROTEIN KINASE DOMAIN CONTAINING PROTEIN"/>
    <property type="match status" value="1"/>
</dbReference>
<evidence type="ECO:0000313" key="6">
    <source>
        <dbReference type="EMBL" id="ELP95370.1"/>
    </source>
</evidence>
<evidence type="ECO:0000256" key="1">
    <source>
        <dbReference type="ARBA" id="ARBA00022741"/>
    </source>
</evidence>
<dbReference type="SMART" id="SM00261">
    <property type="entry name" value="FU"/>
    <property type="match status" value="20"/>
</dbReference>
<keyword evidence="6" id="KW-0808">Transferase</keyword>
<dbReference type="Gene3D" id="2.10.220.10">
    <property type="entry name" value="Hormone Receptor, Insulin-like Growth Factor Receptor 1, Chain A, domain 2"/>
    <property type="match status" value="2"/>
</dbReference>
<dbReference type="InterPro" id="IPR017441">
    <property type="entry name" value="Protein_kinase_ATP_BS"/>
</dbReference>
<dbReference type="SMART" id="SM00220">
    <property type="entry name" value="S_TKc"/>
    <property type="match status" value="1"/>
</dbReference>
<dbReference type="PROSITE" id="PS00107">
    <property type="entry name" value="PROTEIN_KINASE_ATP"/>
    <property type="match status" value="1"/>
</dbReference>
<evidence type="ECO:0000256" key="4">
    <source>
        <dbReference type="SAM" id="Phobius"/>
    </source>
</evidence>
<dbReference type="InterPro" id="IPR000742">
    <property type="entry name" value="EGF"/>
</dbReference>
<dbReference type="RefSeq" id="XP_004262141.1">
    <property type="nucleotide sequence ID" value="XM_004262093.1"/>
</dbReference>
<gene>
    <name evidence="6" type="ORF">EIN_412490</name>
</gene>
<feature type="domain" description="Protein kinase" evidence="5">
    <location>
        <begin position="2405"/>
        <end position="2667"/>
    </location>
</feature>
<dbReference type="InterPro" id="IPR006212">
    <property type="entry name" value="Furin_repeat"/>
</dbReference>
<reference evidence="6 7" key="1">
    <citation type="submission" date="2012-10" db="EMBL/GenBank/DDBJ databases">
        <authorList>
            <person name="Zafar N."/>
            <person name="Inman J."/>
            <person name="Hall N."/>
            <person name="Lorenzi H."/>
            <person name="Caler E."/>
        </authorList>
    </citation>
    <scope>NUCLEOTIDE SEQUENCE [LARGE SCALE GENOMIC DNA]</scope>
    <source>
        <strain evidence="6 7">IP1</strain>
    </source>
</reference>
<dbReference type="GeneID" id="14894355"/>
<dbReference type="Gene3D" id="1.10.510.10">
    <property type="entry name" value="Transferase(Phosphotransferase) domain 1"/>
    <property type="match status" value="1"/>
</dbReference>
<feature type="binding site" evidence="3">
    <location>
        <position position="2433"/>
    </location>
    <ligand>
        <name>ATP</name>
        <dbReference type="ChEBI" id="CHEBI:30616"/>
    </ligand>
</feature>
<dbReference type="Pfam" id="PF00069">
    <property type="entry name" value="Pkinase"/>
    <property type="match status" value="1"/>
</dbReference>
<dbReference type="InterPro" id="IPR000719">
    <property type="entry name" value="Prot_kinase_dom"/>
</dbReference>
<dbReference type="GO" id="GO:0004715">
    <property type="term" value="F:non-membrane spanning protein tyrosine kinase activity"/>
    <property type="evidence" value="ECO:0007669"/>
    <property type="project" value="UniProtKB-EC"/>
</dbReference>
<dbReference type="Proteomes" id="UP000014680">
    <property type="component" value="Unassembled WGS sequence"/>
</dbReference>
<keyword evidence="4" id="KW-0812">Transmembrane</keyword>
<dbReference type="InterPro" id="IPR053215">
    <property type="entry name" value="TKL_Ser/Thr_kinase"/>
</dbReference>
<evidence type="ECO:0000259" key="5">
    <source>
        <dbReference type="PROSITE" id="PS50011"/>
    </source>
</evidence>
<keyword evidence="4" id="KW-1133">Transmembrane helix</keyword>
<keyword evidence="1 3" id="KW-0547">Nucleotide-binding</keyword>
<dbReference type="PANTHER" id="PTHR45756">
    <property type="entry name" value="PALMITOYLTRANSFERASE"/>
    <property type="match status" value="1"/>
</dbReference>
<dbReference type="OrthoDB" id="339325at2759"/>
<dbReference type="PROSITE" id="PS50011">
    <property type="entry name" value="PROTEIN_KINASE_DOM"/>
    <property type="match status" value="1"/>
</dbReference>
<dbReference type="SUPFAM" id="SSF57184">
    <property type="entry name" value="Growth factor receptor domain"/>
    <property type="match status" value="12"/>
</dbReference>
<dbReference type="KEGG" id="eiv:EIN_412490"/>
<dbReference type="SUPFAM" id="SSF56112">
    <property type="entry name" value="Protein kinase-like (PK-like)"/>
    <property type="match status" value="1"/>
</dbReference>
<dbReference type="PROSITE" id="PS00108">
    <property type="entry name" value="PROTEIN_KINASE_ST"/>
    <property type="match status" value="1"/>
</dbReference>
<dbReference type="VEuPathDB" id="AmoebaDB:EIN_412490"/>
<dbReference type="InterPro" id="IPR008271">
    <property type="entry name" value="Ser/Thr_kinase_AS"/>
</dbReference>
<evidence type="ECO:0000256" key="2">
    <source>
        <dbReference type="ARBA" id="ARBA00022840"/>
    </source>
</evidence>
<dbReference type="SMART" id="SM00181">
    <property type="entry name" value="EGF"/>
    <property type="match status" value="35"/>
</dbReference>
<evidence type="ECO:0000256" key="3">
    <source>
        <dbReference type="PROSITE-ProRule" id="PRU10141"/>
    </source>
</evidence>
<proteinExistence type="predicted"/>
<dbReference type="InterPro" id="IPR009030">
    <property type="entry name" value="Growth_fac_rcpt_cys_sf"/>
</dbReference>
<dbReference type="OMA" id="CTPLDQC"/>
<protein>
    <submittedName>
        <fullName evidence="6">Protein serine/threonine kinase, putative</fullName>
        <ecNumber evidence="6">2.7.10.2</ecNumber>
    </submittedName>
</protein>
<dbReference type="GO" id="GO:0005524">
    <property type="term" value="F:ATP binding"/>
    <property type="evidence" value="ECO:0007669"/>
    <property type="project" value="UniProtKB-UniRule"/>
</dbReference>
<dbReference type="InterPro" id="IPR011009">
    <property type="entry name" value="Kinase-like_dom_sf"/>
</dbReference>
<keyword evidence="6" id="KW-0418">Kinase</keyword>
<feature type="transmembrane region" description="Helical" evidence="4">
    <location>
        <begin position="2230"/>
        <end position="2255"/>
    </location>
</feature>
<dbReference type="EC" id="2.7.10.2" evidence="6"/>
<organism evidence="6 7">
    <name type="scientific">Entamoeba invadens IP1</name>
    <dbReference type="NCBI Taxonomy" id="370355"/>
    <lineage>
        <taxon>Eukaryota</taxon>
        <taxon>Amoebozoa</taxon>
        <taxon>Evosea</taxon>
        <taxon>Archamoebae</taxon>
        <taxon>Mastigamoebida</taxon>
        <taxon>Entamoebidae</taxon>
        <taxon>Entamoeba</taxon>
    </lineage>
</organism>
<accession>A0A0A1UHH5</accession>
<keyword evidence="2 3" id="KW-0067">ATP-binding</keyword>
<sequence>MIPLLLLTFAVAKWCLEENKIQCDYCGVNGESVNEMIEENDVINLKKFNIAGNFKEIEIRCKKHKEIQINFDDTISRIKVTFENAKVVFLNTKQVFDNVNNSTFKINPNWVIQYSYLKTSSIKKDITCGSILQPNCLECVSYNGNHCYQCEDGYQVANSNDNSIVKCYLLNDTDHTPICGDSGLSSWNQDGICIPTNCISYNSYTGYCNLCYQNYLFDNGKCYPKATNCGTYNTNQYWCSQCNSGYFPYYYNCVPCGYMEGCTSCSQNHYKTCYSCSNGYYLKEEGYYKICKKCPSNCAYCNQDYNGNLKCSSCDGGYYVVNNDCISCGAGCKGCSTVSGQSGKTQCNECFDHYYNNENYVCTVCDSTCGNCNWGTGICTTCASGYVLKTTSSTKCELCKNYDSNCETCLEPNRQCYQCVSGMYPNTNKQCINCDLSCSMCSQTTGLCSVCASGYTKTVSDNQTCDSCSTAFPICVLCSQTLRQCQTCSTGFYPLQVSPYTCQQCHSSCANKCNSSTGYCTTCVSGYVPQLNQPSLTCELCSSFDTNCQTCATDGTRSCTLCKSTYYISDNKKCSKCDASCDYKCDWNTGYCTSCASNYVFSSPTSRVCQNCSEFDSNCGLCATNFSRKCLICKTNLYPNDSGKCVSCATNCTTCNSATGICTLCASENVFEDSPSKVCVFCKTFDNKCETCQNGGNRSCVTCMVGYYPGTTGKCISCDTTCQTNTCNTNNGLCTKCVQNYVVTSPTSKMCQKCSDFDSKCKTCATNFTRKCVECNTNYHPVNGRCVVCDSSCGGSCSGVTGYCTGCASNYVPTLLDPSKCEPCSTFDENCTTCAAGERQCLTCKTSKYPDETTGMCKNCSWTCDNNCDPSTGICTSCVSNYVFENPKSKVCVPCKRFDVNCNVCSSDKQRSCTICESNYYPKQGLCVPCDYGCTTCSSATGKCSACQTNFVPSTVNNTACVPCADFDNNCKTCATLFGRYCIECNDHFKPSVDGVCVSCDVSCNNNCDPIYGTCTTCSTNYVFTSPPSYKCDNCSVFDQYCDECASDFSRKCVTCRGGKYPKDGVNCTNCDSSCGNQCDGKDGHCTGCATNYVLSATNSLQCESCVSFDANCQTCSPDFTRKCVTCVSGYFVFENKCKKCDDTCNNQCDSSTGFCTGCQNNMVFGDTNQSLCVACTAFDSNCYICDSSFNRGCNTCTNRQYVDSTSKKCIPCNPACNQCNGQTGACTNCLPNYVTSLTSGGCESCDSFDSNCKFCAQNQTRNCIQCNDTYYPVLTSGEMKCGLCDSTCGGNCDPTDGHCTGCQNNYVLYETNNLKCQKCSNFDSNCFTCNSNYERKCTTCNTGYYPNADGKCISCEASCAPKTCNTSNGNCDKCTENKVITSPISNVCVDCTAFDSRCVTCSPSFVRKCIKCVAGSYPQTAGDFRCKYCDATCKLKCDTTNGHCTGCSESYVPTTSDPFKCESCQTFDFNCATCVSDKRECAVCKMGKYPSDSNKICQDCDSTCNGDCNTANGICNTCSYNYVFNEPKGRSCVPCATFDSHCVTCAFDYSRRCVKCLNGYYPDTNGKCVACSTITSNCNTCNTTEKSCFSCKDPYYLSNQKCLLCEAGTYKKTEITCDKCYNAILNCKNCGTASVGNAKCNECYPPYTLSSNSKSCDQCASTSYYDRTTNQCVNRNTTCSVQIESTKCVHCTDDYFISNGMCKNAQNCNSPSSLSPASCDCSDQISINSDCVSVASNCKYQKTMNSISTCLVCKDNFTLSQNTCNKIESNELYKNGVQYSCLDGQYLNNNNVCEVCPNSASICINNKNNIYTLKCRPNTVTDVGTEQCITDEMCLQYTHDYCSQCKSVSSQIINGICTSCQTPNCRFCEGNKCKRCANDYLMVKENQCVSQSDKNCDKSSVSGCVMCSSGFYQVDSLNVEGKFDFCLPIPPSLYPNCKRLAFSTSKCVECNDLFKLKGGVCKESFEDEVPVVPSETEPELPVSVISNSHIEYSLNLKGVTESKCQMRDNKGCQRCYDGYYFEDNGCVKCTNDCGSCYSQTYCTSCESGFYLDSKNRCQTLGDLSARCSVALPTGGGCAICRDGYYKVLKDCIVCDISCSSCISNTSCSVCADGYFIIESESRLCQLNTTNTNCLKVGYYGCEVCADGYYLSNSRCTKCNETCSLCTLQGVCTNCVSKDYVLLNSDCVYYSEIKNCAEASDSKCTKCKGSNKPSDVGDECIYQVNLGAAIGVPLSIVFVIIVLIAIIIVIVYLLFMRHKEKEKLQNICVFQMKRSNITMTPLNKQICCNKNPIRFDLEEDPPIGVDEETRDLICIGNTTKHNMKVQFSVMAGCDHYEIRTVPSLISLKKGEACEFEIFIKPLCSCEMKEDIMVIGLDIQTGIQYNERIQVETKTKNTTKLNYRELEETKKIGEGSFGIVFKGTFRGKTVAIKKLKNSNATKQAIDEFEKEVSMLDKFRSDFIIHFYGACFIPSHIAMITEFAEHGSLADMINKEKEISLKMKIKILCDGARGIQYLHENGILHRDIKPDNILVITMEENVKANGKLTDFGSSRNINMLMTNMTFTKGIGTPKYMAPEVLNKEHYKKSSDVYSLAVTMYEALVWGEAFPKSEFKYAWSIADFITSGNRRQRTENMNEEAYIIMNEMWAQKQEERPTVEIAIEKLHKLYESLL</sequence>
<dbReference type="EMBL" id="KB206128">
    <property type="protein sequence ID" value="ELP95370.1"/>
    <property type="molecule type" value="Genomic_DNA"/>
</dbReference>
<keyword evidence="7" id="KW-1185">Reference proteome</keyword>
<name>A0A0A1UHH5_ENTIV</name>
<dbReference type="CDD" id="cd13999">
    <property type="entry name" value="STKc_MAP3K-like"/>
    <property type="match status" value="1"/>
</dbReference>
<keyword evidence="4" id="KW-0472">Membrane</keyword>